<reference evidence="1 2" key="1">
    <citation type="submission" date="2018-08" db="EMBL/GenBank/DDBJ databases">
        <title>Achromobacter xylosoxidans Genome sequencing and assembly.</title>
        <authorList>
            <person name="Wang R."/>
            <person name="Rensing C."/>
            <person name="Li Y."/>
        </authorList>
    </citation>
    <scope>NUCLEOTIDE SEQUENCE [LARGE SCALE GENOMIC DNA]</scope>
    <source>
        <strain evidence="1 2">GD003A</strain>
    </source>
</reference>
<dbReference type="OrthoDB" id="5416084at2"/>
<protein>
    <submittedName>
        <fullName evidence="1">ImpE family protein</fullName>
    </submittedName>
</protein>
<dbReference type="Pfam" id="PF07024">
    <property type="entry name" value="ImpE"/>
    <property type="match status" value="1"/>
</dbReference>
<proteinExistence type="predicted"/>
<comment type="caution">
    <text evidence="1">The sequence shown here is derived from an EMBL/GenBank/DDBJ whole genome shotgun (WGS) entry which is preliminary data.</text>
</comment>
<name>A0A424WB11_ALCXX</name>
<dbReference type="AlphaFoldDB" id="A0A424WB11"/>
<gene>
    <name evidence="1" type="ORF">DY367_16980</name>
</gene>
<dbReference type="InterPro" id="IPR009211">
    <property type="entry name" value="TagJ"/>
</dbReference>
<evidence type="ECO:0000313" key="2">
    <source>
        <dbReference type="Proteomes" id="UP000285324"/>
    </source>
</evidence>
<dbReference type="InterPro" id="IPR011990">
    <property type="entry name" value="TPR-like_helical_dom_sf"/>
</dbReference>
<sequence>MSIAAVPFGALSLAGQLDELQAQVRRQPADADLRAQLFQLLAVQGDWARAAEQLNVCGHLNAQARPTQVLYASAIAAEREREAVLAGQGEPALLGEPADWLRAMISALRLDGTAPAQAAELRGKAFEDASARAGLLELAAQETAQPFQWICDGDSRLGPVFEFLAGGRYVWLPFAALKRVRLLAPEGLCDLVWAQAEIELEDGRVRQGLVPARYPAAPGARMVELSDSAKLGRTTDWRALQGDTYAGVGQKMWLTDAADIALLEVRSLELA</sequence>
<dbReference type="RefSeq" id="WP_118933115.1">
    <property type="nucleotide sequence ID" value="NZ_CP061008.1"/>
</dbReference>
<organism evidence="1 2">
    <name type="scientific">Alcaligenes xylosoxydans xylosoxydans</name>
    <name type="common">Achromobacter xylosoxidans</name>
    <dbReference type="NCBI Taxonomy" id="85698"/>
    <lineage>
        <taxon>Bacteria</taxon>
        <taxon>Pseudomonadati</taxon>
        <taxon>Pseudomonadota</taxon>
        <taxon>Betaproteobacteria</taxon>
        <taxon>Burkholderiales</taxon>
        <taxon>Alcaligenaceae</taxon>
        <taxon>Achromobacter</taxon>
    </lineage>
</organism>
<dbReference type="Proteomes" id="UP000285324">
    <property type="component" value="Unassembled WGS sequence"/>
</dbReference>
<evidence type="ECO:0000313" key="1">
    <source>
        <dbReference type="EMBL" id="RPJ90523.1"/>
    </source>
</evidence>
<dbReference type="EMBL" id="QVXO01000025">
    <property type="protein sequence ID" value="RPJ90523.1"/>
    <property type="molecule type" value="Genomic_DNA"/>
</dbReference>
<dbReference type="Gene3D" id="1.25.40.10">
    <property type="entry name" value="Tetratricopeptide repeat domain"/>
    <property type="match status" value="1"/>
</dbReference>
<dbReference type="SUPFAM" id="SSF144059">
    <property type="entry name" value="ImpE-like"/>
    <property type="match status" value="1"/>
</dbReference>
<accession>A0A424WB11</accession>
<dbReference type="PIRSF" id="PIRSF029288">
    <property type="entry name" value="SciE_ImpE"/>
    <property type="match status" value="1"/>
</dbReference>